<dbReference type="InterPro" id="IPR000073">
    <property type="entry name" value="AB_hydrolase_1"/>
</dbReference>
<accession>A0A1G9CUT9</accession>
<evidence type="ECO:0000256" key="7">
    <source>
        <dbReference type="HAMAP-Rule" id="MF_00296"/>
    </source>
</evidence>
<dbReference type="UniPathway" id="UPA00051">
    <property type="reaction ID" value="UER00075"/>
</dbReference>
<dbReference type="Pfam" id="PF00561">
    <property type="entry name" value="Abhydrolase_1"/>
    <property type="match status" value="1"/>
</dbReference>
<reference evidence="12" key="1">
    <citation type="submission" date="2016-10" db="EMBL/GenBank/DDBJ databases">
        <authorList>
            <person name="Varghese N."/>
            <person name="Submissions S."/>
        </authorList>
    </citation>
    <scope>NUCLEOTIDE SEQUENCE [LARGE SCALE GENOMIC DNA]</scope>
    <source>
        <strain evidence="12">CGMCC 4.3147</strain>
    </source>
</reference>
<comment type="function">
    <text evidence="7">Transfers a succinyl group from succinyl-CoA to L-homoserine, forming succinyl-L-homoserine.</text>
</comment>
<comment type="caution">
    <text evidence="7">Lacks conserved residue(s) required for the propagation of feature annotation.</text>
</comment>
<evidence type="ECO:0000256" key="1">
    <source>
        <dbReference type="ARBA" id="ARBA00011738"/>
    </source>
</evidence>
<feature type="region of interest" description="Disordered" evidence="9">
    <location>
        <begin position="1"/>
        <end position="28"/>
    </location>
</feature>
<feature type="domain" description="AB hydrolase-1" evidence="10">
    <location>
        <begin position="72"/>
        <end position="348"/>
    </location>
</feature>
<keyword evidence="3 7" id="KW-0028">Amino-acid biosynthesis</keyword>
<dbReference type="InterPro" id="IPR008220">
    <property type="entry name" value="HAT_MetX-like"/>
</dbReference>
<comment type="pathway">
    <text evidence="7">Amino-acid biosynthesis; L-methionine biosynthesis via de novo pathway; O-succinyl-L-homoserine from L-homoserine: step 1/1.</text>
</comment>
<keyword evidence="4 7" id="KW-0808">Transferase</keyword>
<dbReference type="Gene3D" id="1.10.1740.110">
    <property type="match status" value="1"/>
</dbReference>
<dbReference type="HAMAP" id="MF_00296">
    <property type="entry name" value="MetX_acyltransf"/>
    <property type="match status" value="1"/>
</dbReference>
<dbReference type="EMBL" id="FNGF01000001">
    <property type="protein sequence ID" value="SDK55423.1"/>
    <property type="molecule type" value="Genomic_DNA"/>
</dbReference>
<name>A0A1G9CUT9_9ACTN</name>
<evidence type="ECO:0000256" key="4">
    <source>
        <dbReference type="ARBA" id="ARBA00022679"/>
    </source>
</evidence>
<organism evidence="11 12">
    <name type="scientific">Glycomyces sambucus</name>
    <dbReference type="NCBI Taxonomy" id="380244"/>
    <lineage>
        <taxon>Bacteria</taxon>
        <taxon>Bacillati</taxon>
        <taxon>Actinomycetota</taxon>
        <taxon>Actinomycetes</taxon>
        <taxon>Glycomycetales</taxon>
        <taxon>Glycomycetaceae</taxon>
        <taxon>Glycomyces</taxon>
    </lineage>
</organism>
<keyword evidence="5 7" id="KW-0486">Methionine biosynthesis</keyword>
<dbReference type="Gene3D" id="3.40.50.1820">
    <property type="entry name" value="alpha/beta hydrolase"/>
    <property type="match status" value="1"/>
</dbReference>
<comment type="subunit">
    <text evidence="1 7">Homodimer.</text>
</comment>
<dbReference type="RefSeq" id="WP_218126148.1">
    <property type="nucleotide sequence ID" value="NZ_FNGF01000001.1"/>
</dbReference>
<dbReference type="Proteomes" id="UP000198662">
    <property type="component" value="Unassembled WGS sequence"/>
</dbReference>
<comment type="subcellular location">
    <subcellularLocation>
        <location evidence="7">Cytoplasm</location>
    </subcellularLocation>
</comment>
<evidence type="ECO:0000256" key="8">
    <source>
        <dbReference type="PIRSR" id="PIRSR000443-1"/>
    </source>
</evidence>
<keyword evidence="2 7" id="KW-0963">Cytoplasm</keyword>
<feature type="active site" description="Nucleophile" evidence="7 8">
    <location>
        <position position="176"/>
    </location>
</feature>
<dbReference type="PIRSF" id="PIRSF000443">
    <property type="entry name" value="Homoser_Ac_trans"/>
    <property type="match status" value="1"/>
</dbReference>
<dbReference type="PANTHER" id="PTHR32268:SF11">
    <property type="entry name" value="HOMOSERINE O-ACETYLTRANSFERASE"/>
    <property type="match status" value="1"/>
</dbReference>
<dbReference type="EC" id="2.3.1.46" evidence="7"/>
<dbReference type="FunFam" id="1.10.1740.110:FF:000001">
    <property type="entry name" value="Homoserine O-acetyltransferase"/>
    <property type="match status" value="1"/>
</dbReference>
<dbReference type="STRING" id="380244.SAMN05216298_0523"/>
<keyword evidence="12" id="KW-1185">Reference proteome</keyword>
<keyword evidence="6 7" id="KW-0012">Acyltransferase</keyword>
<dbReference type="NCBIfam" id="NF001209">
    <property type="entry name" value="PRK00175.1"/>
    <property type="match status" value="1"/>
</dbReference>
<gene>
    <name evidence="7" type="primary">metXS</name>
    <name evidence="11" type="ORF">SAMN05216298_0523</name>
</gene>
<evidence type="ECO:0000256" key="6">
    <source>
        <dbReference type="ARBA" id="ARBA00023315"/>
    </source>
</evidence>
<dbReference type="GO" id="GO:0005737">
    <property type="term" value="C:cytoplasm"/>
    <property type="evidence" value="ECO:0007669"/>
    <property type="project" value="UniProtKB-SubCell"/>
</dbReference>
<dbReference type="GO" id="GO:0009086">
    <property type="term" value="P:methionine biosynthetic process"/>
    <property type="evidence" value="ECO:0007669"/>
    <property type="project" value="UniProtKB-UniRule"/>
</dbReference>
<evidence type="ECO:0000256" key="2">
    <source>
        <dbReference type="ARBA" id="ARBA00022490"/>
    </source>
</evidence>
<evidence type="ECO:0000256" key="5">
    <source>
        <dbReference type="ARBA" id="ARBA00023167"/>
    </source>
</evidence>
<dbReference type="GO" id="GO:0004414">
    <property type="term" value="F:homoserine O-acetyltransferase activity"/>
    <property type="evidence" value="ECO:0007669"/>
    <property type="project" value="TreeGrafter"/>
</dbReference>
<evidence type="ECO:0000259" key="10">
    <source>
        <dbReference type="Pfam" id="PF00561"/>
    </source>
</evidence>
<evidence type="ECO:0000256" key="9">
    <source>
        <dbReference type="SAM" id="MobiDB-lite"/>
    </source>
</evidence>
<evidence type="ECO:0000313" key="12">
    <source>
        <dbReference type="Proteomes" id="UP000198662"/>
    </source>
</evidence>
<evidence type="ECO:0000313" key="11">
    <source>
        <dbReference type="EMBL" id="SDK55423.1"/>
    </source>
</evidence>
<evidence type="ECO:0000256" key="3">
    <source>
        <dbReference type="ARBA" id="ARBA00022605"/>
    </source>
</evidence>
<feature type="active site" evidence="7 8">
    <location>
        <position position="369"/>
    </location>
</feature>
<dbReference type="SUPFAM" id="SSF53474">
    <property type="entry name" value="alpha/beta-Hydrolases"/>
    <property type="match status" value="1"/>
</dbReference>
<dbReference type="GO" id="GO:0008899">
    <property type="term" value="F:homoserine O-succinyltransferase activity"/>
    <property type="evidence" value="ECO:0007669"/>
    <property type="project" value="UniProtKB-UniRule"/>
</dbReference>
<dbReference type="PANTHER" id="PTHR32268">
    <property type="entry name" value="HOMOSERINE O-ACETYLTRANSFERASE"/>
    <property type="match status" value="1"/>
</dbReference>
<dbReference type="InterPro" id="IPR029058">
    <property type="entry name" value="AB_hydrolase_fold"/>
</dbReference>
<comment type="catalytic activity">
    <reaction evidence="7">
        <text>L-homoserine + succinyl-CoA = O-succinyl-L-homoserine + CoA</text>
        <dbReference type="Rhea" id="RHEA:22008"/>
        <dbReference type="ChEBI" id="CHEBI:57287"/>
        <dbReference type="ChEBI" id="CHEBI:57292"/>
        <dbReference type="ChEBI" id="CHEBI:57476"/>
        <dbReference type="ChEBI" id="CHEBI:57661"/>
        <dbReference type="EC" id="2.3.1.46"/>
    </reaction>
</comment>
<dbReference type="GO" id="GO:0009092">
    <property type="term" value="P:homoserine metabolic process"/>
    <property type="evidence" value="ECO:0007669"/>
    <property type="project" value="TreeGrafter"/>
</dbReference>
<dbReference type="AlphaFoldDB" id="A0A1G9CUT9"/>
<dbReference type="NCBIfam" id="TIGR01392">
    <property type="entry name" value="homoserO_Ac_trn"/>
    <property type="match status" value="1"/>
</dbReference>
<sequence length="389" mass="42348">MRNPECGTPFPSRNPTRAASDTPATDLSATTTRRIAVADPGDPLLLAGGGRLDHVEVAYETYGRLNARRDNAVFIAHALTGDAHAAGRSAEDGRTGWWDNLIGPGKAVDTDRHFVVCPNLLGGCKGTTGPSSPEPGAGRAWGPRFPLLHIADLAAVHRRLLDRLGVPRLHAAIGGSLGGMQVLQWVLDEPDRIDRALLVAASMRLTPENIALSSVARHAILADPDFHGGRYAEHGTTPAHGLKTARMLAHVTYVSDRSLTAKFGRDRRTSGTDQRLGPDFEVEHYLQHQGDRFLERFDALSYLYLTRAMDYFDPFGPGTAAPPTATRFRLLSFDSDWRFSTAHSLRLRDALAARGIAVRHTEIASPHGHDSFLLAPPGYHDEVRAFLDS</sequence>
<feature type="binding site" evidence="7">
    <location>
        <position position="246"/>
    </location>
    <ligand>
        <name>substrate</name>
    </ligand>
</feature>
<feature type="site" description="Important for acyl-CoA specificity" evidence="7">
    <location>
        <position position="338"/>
    </location>
</feature>
<comment type="similarity">
    <text evidence="7">Belongs to the AB hydrolase superfamily. MetX family.</text>
</comment>
<feature type="compositionally biased region" description="Polar residues" evidence="9">
    <location>
        <begin position="11"/>
        <end position="28"/>
    </location>
</feature>
<feature type="active site" evidence="7 8">
    <location>
        <position position="336"/>
    </location>
</feature>
<protein>
    <recommendedName>
        <fullName evidence="7">Homoserine O-succinyltransferase</fullName>
        <shortName evidence="7">HST</shortName>
        <ecNumber evidence="7">2.3.1.46</ecNumber>
    </recommendedName>
    <alternativeName>
        <fullName evidence="7">Homoserine transsuccinylase</fullName>
        <shortName evidence="7">HTS</shortName>
    </alternativeName>
</protein>
<proteinExistence type="inferred from homology"/>
<feature type="binding site" evidence="7">
    <location>
        <position position="370"/>
    </location>
    <ligand>
        <name>substrate</name>
    </ligand>
</feature>